<name>A0ABV9TXE8_9ACTN</name>
<dbReference type="Gene3D" id="1.20.1440.110">
    <property type="entry name" value="acylaminoacyl peptidase"/>
    <property type="match status" value="1"/>
</dbReference>
<evidence type="ECO:0000313" key="2">
    <source>
        <dbReference type="EMBL" id="MFC4907965.1"/>
    </source>
</evidence>
<dbReference type="InterPro" id="IPR029058">
    <property type="entry name" value="AB_hydrolase_fold"/>
</dbReference>
<reference evidence="3" key="1">
    <citation type="journal article" date="2019" name="Int. J. Syst. Evol. Microbiol.">
        <title>The Global Catalogue of Microorganisms (GCM) 10K type strain sequencing project: providing services to taxonomists for standard genome sequencing and annotation.</title>
        <authorList>
            <consortium name="The Broad Institute Genomics Platform"/>
            <consortium name="The Broad Institute Genome Sequencing Center for Infectious Disease"/>
            <person name="Wu L."/>
            <person name="Ma J."/>
        </authorList>
    </citation>
    <scope>NUCLEOTIDE SEQUENCE [LARGE SCALE GENOMIC DNA]</scope>
    <source>
        <strain evidence="3">KLKA75</strain>
    </source>
</reference>
<comment type="caution">
    <text evidence="2">The sequence shown here is derived from an EMBL/GenBank/DDBJ whole genome shotgun (WGS) entry which is preliminary data.</text>
</comment>
<sequence length="403" mass="44767">MRRIRFSRTPVFHFEALRAVWTAAAGGGDFGEVAAVLERVRPNDFESWYRRWSEMAERVVDGARATGEPVSRGRALLRASNYVREAEFFLRPDDPRRVTAAQAQRRFFDAGTAYLGVPITRERVPYGDAHLETLLLTPPASPAQPAPRGPRTLLVVQGGFDSTLEELYFMIGAGAAERGHDVLMFTGPGQGTTLREDGVPFTPEWERPTRAVLDWVDGRVEADRTVGVGISFGGHLLARAAAFEERYDGIVLFDYFPGMLDAFVHSVPAPLRGAFTRMPAWLRASIPVYARFDAQARWAIRNALWTFGVGTLPDLVETLRAYDDHDWAGRITADALVMAGEGEHFYDPELARDFTGRLTGARSTRLRLFPAEGGGHLHCQAGALEQAHEVIFEWLERTAPAPV</sequence>
<dbReference type="PANTHER" id="PTHR22946">
    <property type="entry name" value="DIENELACTONE HYDROLASE DOMAIN-CONTAINING PROTEIN-RELATED"/>
    <property type="match status" value="1"/>
</dbReference>
<keyword evidence="3" id="KW-1185">Reference proteome</keyword>
<gene>
    <name evidence="2" type="ORF">ACFPCY_11585</name>
</gene>
<dbReference type="Proteomes" id="UP001595872">
    <property type="component" value="Unassembled WGS sequence"/>
</dbReference>
<proteinExistence type="inferred from homology"/>
<dbReference type="EMBL" id="JBHSIT010000003">
    <property type="protein sequence ID" value="MFC4907965.1"/>
    <property type="molecule type" value="Genomic_DNA"/>
</dbReference>
<organism evidence="2 3">
    <name type="scientific">Actinomadura gamaensis</name>
    <dbReference type="NCBI Taxonomy" id="1763541"/>
    <lineage>
        <taxon>Bacteria</taxon>
        <taxon>Bacillati</taxon>
        <taxon>Actinomycetota</taxon>
        <taxon>Actinomycetes</taxon>
        <taxon>Streptosporangiales</taxon>
        <taxon>Thermomonosporaceae</taxon>
        <taxon>Actinomadura</taxon>
    </lineage>
</organism>
<evidence type="ECO:0000313" key="3">
    <source>
        <dbReference type="Proteomes" id="UP001595872"/>
    </source>
</evidence>
<dbReference type="Gene3D" id="3.40.50.1820">
    <property type="entry name" value="alpha/beta hydrolase"/>
    <property type="match status" value="1"/>
</dbReference>
<dbReference type="RefSeq" id="WP_378254184.1">
    <property type="nucleotide sequence ID" value="NZ_JBHSIT010000003.1"/>
</dbReference>
<keyword evidence="2" id="KW-0378">Hydrolase</keyword>
<dbReference type="InterPro" id="IPR050261">
    <property type="entry name" value="FrsA_esterase"/>
</dbReference>
<comment type="similarity">
    <text evidence="1">Belongs to the AB hydrolase superfamily.</text>
</comment>
<accession>A0ABV9TXE8</accession>
<protein>
    <submittedName>
        <fullName evidence="2">Alpha/beta hydrolase</fullName>
    </submittedName>
</protein>
<dbReference type="SUPFAM" id="SSF53474">
    <property type="entry name" value="alpha/beta-Hydrolases"/>
    <property type="match status" value="1"/>
</dbReference>
<dbReference type="GO" id="GO:0016787">
    <property type="term" value="F:hydrolase activity"/>
    <property type="evidence" value="ECO:0007669"/>
    <property type="project" value="UniProtKB-KW"/>
</dbReference>
<dbReference type="PANTHER" id="PTHR22946:SF12">
    <property type="entry name" value="CONIDIAL PIGMENT BIOSYNTHESIS PROTEIN AYG1 (AFU_ORTHOLOGUE AFUA_2G17550)"/>
    <property type="match status" value="1"/>
</dbReference>
<evidence type="ECO:0000256" key="1">
    <source>
        <dbReference type="ARBA" id="ARBA00008645"/>
    </source>
</evidence>